<dbReference type="EMBL" id="CAJOAZ010001037">
    <property type="protein sequence ID" value="CAF3753970.1"/>
    <property type="molecule type" value="Genomic_DNA"/>
</dbReference>
<feature type="non-terminal residue" evidence="2">
    <location>
        <position position="56"/>
    </location>
</feature>
<feature type="signal peptide" evidence="1">
    <location>
        <begin position="1"/>
        <end position="18"/>
    </location>
</feature>
<evidence type="ECO:0000313" key="2">
    <source>
        <dbReference type="EMBL" id="CAF3753970.1"/>
    </source>
</evidence>
<feature type="chain" id="PRO_5032866475" evidence="1">
    <location>
        <begin position="19"/>
        <end position="56"/>
    </location>
</feature>
<comment type="caution">
    <text evidence="2">The sequence shown here is derived from an EMBL/GenBank/DDBJ whole genome shotgun (WGS) entry which is preliminary data.</text>
</comment>
<evidence type="ECO:0000313" key="3">
    <source>
        <dbReference type="Proteomes" id="UP000663844"/>
    </source>
</evidence>
<protein>
    <submittedName>
        <fullName evidence="2">Uncharacterized protein</fullName>
    </submittedName>
</protein>
<keyword evidence="1" id="KW-0732">Signal</keyword>
<sequence>MLLSLTVGLLLFIRLSSQDNSVSIISGSGREFIPADSSHPPILSCSTKMRLRCDLE</sequence>
<dbReference type="Proteomes" id="UP000663844">
    <property type="component" value="Unassembled WGS sequence"/>
</dbReference>
<accession>A0A818YES2</accession>
<name>A0A818YES2_9BILA</name>
<dbReference type="AlphaFoldDB" id="A0A818YES2"/>
<gene>
    <name evidence="2" type="ORF">OXD698_LOCUS15621</name>
</gene>
<evidence type="ECO:0000256" key="1">
    <source>
        <dbReference type="SAM" id="SignalP"/>
    </source>
</evidence>
<organism evidence="2 3">
    <name type="scientific">Adineta steineri</name>
    <dbReference type="NCBI Taxonomy" id="433720"/>
    <lineage>
        <taxon>Eukaryota</taxon>
        <taxon>Metazoa</taxon>
        <taxon>Spiralia</taxon>
        <taxon>Gnathifera</taxon>
        <taxon>Rotifera</taxon>
        <taxon>Eurotatoria</taxon>
        <taxon>Bdelloidea</taxon>
        <taxon>Adinetida</taxon>
        <taxon>Adinetidae</taxon>
        <taxon>Adineta</taxon>
    </lineage>
</organism>
<proteinExistence type="predicted"/>
<reference evidence="2" key="1">
    <citation type="submission" date="2021-02" db="EMBL/GenBank/DDBJ databases">
        <authorList>
            <person name="Nowell W R."/>
        </authorList>
    </citation>
    <scope>NUCLEOTIDE SEQUENCE</scope>
</reference>